<gene>
    <name evidence="3" type="ORF">ACFSR8_01120</name>
</gene>
<evidence type="ECO:0000256" key="1">
    <source>
        <dbReference type="ARBA" id="ARBA00022676"/>
    </source>
</evidence>
<evidence type="ECO:0000313" key="4">
    <source>
        <dbReference type="Proteomes" id="UP001597476"/>
    </source>
</evidence>
<evidence type="ECO:0000313" key="3">
    <source>
        <dbReference type="EMBL" id="MFD2724798.1"/>
    </source>
</evidence>
<dbReference type="SUPFAM" id="SSF53756">
    <property type="entry name" value="UDP-Glycosyltransferase/glycogen phosphorylase"/>
    <property type="match status" value="1"/>
</dbReference>
<dbReference type="CDD" id="cd03789">
    <property type="entry name" value="GT9_LPS_heptosyltransferase"/>
    <property type="match status" value="1"/>
</dbReference>
<proteinExistence type="predicted"/>
<dbReference type="PANTHER" id="PTHR30160:SF22">
    <property type="entry name" value="LIPOPOLYSACCHARIDE CORE BIOSYNTHESIS PROTEIN"/>
    <property type="match status" value="1"/>
</dbReference>
<sequence>MKTGISISIEMPKASKHILVIRLSAMGDVAMTVPVLWALTTQHPELKITVLTKGFFKPFFRDIENVDVFSADVKGEHKGVFGLYKLAKQLNSEHQIYAIADLHSVLRSKVLKKFIRCRRFISIDKGRKEKKALIDGKTFKQLKTTHQRYADVFMALGYEVDISNPNFPKKGNLDVKTRAYFGKNFKKCIGIAPFAAHQGKMYPLDLMKEVIAQLQKDYSIILFGGGEKEIQLLNDIQADFSNVSSVAGKLTLNEEMDVISNLDVMLSMDSGNAHVAAMLGIKVVSVWGVTHPYAGFAPFNQPEDYALLADREQFPLIPTSVYGNKCPKGYEDASASILPEAVVGKIKSIL</sequence>
<keyword evidence="4" id="KW-1185">Reference proteome</keyword>
<keyword evidence="1" id="KW-0328">Glycosyltransferase</keyword>
<dbReference type="InterPro" id="IPR051199">
    <property type="entry name" value="LPS_LOS_Heptosyltrfase"/>
</dbReference>
<comment type="caution">
    <text evidence="3">The sequence shown here is derived from an EMBL/GenBank/DDBJ whole genome shotgun (WGS) entry which is preliminary data.</text>
</comment>
<dbReference type="Gene3D" id="3.40.50.2000">
    <property type="entry name" value="Glycogen Phosphorylase B"/>
    <property type="match status" value="2"/>
</dbReference>
<dbReference type="InterPro" id="IPR002201">
    <property type="entry name" value="Glyco_trans_9"/>
</dbReference>
<organism evidence="3 4">
    <name type="scientific">Hyunsoonleella rubra</name>
    <dbReference type="NCBI Taxonomy" id="1737062"/>
    <lineage>
        <taxon>Bacteria</taxon>
        <taxon>Pseudomonadati</taxon>
        <taxon>Bacteroidota</taxon>
        <taxon>Flavobacteriia</taxon>
        <taxon>Flavobacteriales</taxon>
        <taxon>Flavobacteriaceae</taxon>
    </lineage>
</organism>
<dbReference type="Pfam" id="PF01075">
    <property type="entry name" value="Glyco_transf_9"/>
    <property type="match status" value="1"/>
</dbReference>
<dbReference type="RefSeq" id="WP_380288191.1">
    <property type="nucleotide sequence ID" value="NZ_JBHULY010000005.1"/>
</dbReference>
<reference evidence="4" key="1">
    <citation type="journal article" date="2019" name="Int. J. Syst. Evol. Microbiol.">
        <title>The Global Catalogue of Microorganisms (GCM) 10K type strain sequencing project: providing services to taxonomists for standard genome sequencing and annotation.</title>
        <authorList>
            <consortium name="The Broad Institute Genomics Platform"/>
            <consortium name="The Broad Institute Genome Sequencing Center for Infectious Disease"/>
            <person name="Wu L."/>
            <person name="Ma J."/>
        </authorList>
    </citation>
    <scope>NUCLEOTIDE SEQUENCE [LARGE SCALE GENOMIC DNA]</scope>
    <source>
        <strain evidence="4">KCTC 42398</strain>
    </source>
</reference>
<keyword evidence="2" id="KW-0808">Transferase</keyword>
<evidence type="ECO:0000256" key="2">
    <source>
        <dbReference type="ARBA" id="ARBA00022679"/>
    </source>
</evidence>
<accession>A0ABW5T6A3</accession>
<dbReference type="Proteomes" id="UP001597476">
    <property type="component" value="Unassembled WGS sequence"/>
</dbReference>
<name>A0ABW5T6A3_9FLAO</name>
<protein>
    <submittedName>
        <fullName evidence="3">Glycosyltransferase family 9 protein</fullName>
    </submittedName>
</protein>
<dbReference type="PANTHER" id="PTHR30160">
    <property type="entry name" value="TETRAACYLDISACCHARIDE 4'-KINASE-RELATED"/>
    <property type="match status" value="1"/>
</dbReference>
<dbReference type="EMBL" id="JBHULY010000005">
    <property type="protein sequence ID" value="MFD2724798.1"/>
    <property type="molecule type" value="Genomic_DNA"/>
</dbReference>